<evidence type="ECO:0000313" key="8">
    <source>
        <dbReference type="Proteomes" id="UP000032702"/>
    </source>
</evidence>
<reference evidence="7 8" key="1">
    <citation type="submission" date="2006-04" db="EMBL/GenBank/DDBJ databases">
        <authorList>
            <person name="Nierman W.C."/>
        </authorList>
    </citation>
    <scope>NUCLEOTIDE SEQUENCE [LARGE SCALE GENOMIC DNA]</scope>
    <source>
        <strain evidence="7 8">DW4/3-1</strain>
    </source>
</reference>
<dbReference type="InterPro" id="IPR031680">
    <property type="entry name" value="Hepar_II_III_N"/>
</dbReference>
<protein>
    <submittedName>
        <fullName evidence="7">Uncharacterized protein</fullName>
    </submittedName>
</protein>
<dbReference type="PATRIC" id="fig|378806.16.peg.5101"/>
<name>Q08ZY6_STIAD</name>
<feature type="domain" description="Heparin-sulfate lyase N-terminal" evidence="6">
    <location>
        <begin position="97"/>
        <end position="399"/>
    </location>
</feature>
<gene>
    <name evidence="7" type="ORF">STIAU_4800</name>
</gene>
<dbReference type="GO" id="GO:0016829">
    <property type="term" value="F:lyase activity"/>
    <property type="evidence" value="ECO:0007669"/>
    <property type="project" value="UniProtKB-KW"/>
</dbReference>
<sequence length="721" mass="78803">MDGLIQNPRNIKTFALADGLLRGLGRRKGLMSTLDYYTTLVRLAPTAVAKSAVRRVQGAARQALYRHRERVDEPRLLQAYAAVSADELVSNLLATRHTLIWCETRQRASVLETLAAVPGASERALARARAALRQEFDVFGTRVVFGEGRPVDWSRDPVSGHAYPLEDVAQLKLLRPGSDPKYPWVLGRLDSLVALGQGYWVEQAEPERARFARAFVLQTLDFLQANPLGMGVHWSCPMEISLRAANLAQALALFAEAPEVQRPEFLVPVLGALAEHTAWVEAHLEDQGAVPNNHLVSNYVGLLVTGLLYPELPGALRQVALSVKGLRAQMEAQVHPEGTSFEGSIPYHRLAVELFTLAHVVGQAAGVSFGEAYLDRLRGMYRAVRAWCSEQGLAPQVGDNDSGRIFPFRDRSDREHGYLVPLGAALLGDETLSGGDFPDEAAWLLGRPGLERFQTLRPAGPPASVSFPAGGFHVLRGAGAVITVSAGPQGQGGVGGHSHNDKLSFELHLKGAPVIVDPGTGTYTRDPAQRNAFRSTAAHNTLMVDGVEQVAIVPERLFALPEAARARVEIFQSGLELDRLCARHDGYRTLPSPVGIERTFLLDKRERALSVTDRLTGTGQHEVMGRLHLPDVHARLRTPFPEELARALRVPEAPRTFEPLGVELGPEGAARALVLFGLGLEPRLDPSWYSPAYGRVEPARVVTYGARLMPPSWLRWVVVFL</sequence>
<evidence type="ECO:0000256" key="4">
    <source>
        <dbReference type="ARBA" id="ARBA00023239"/>
    </source>
</evidence>
<dbReference type="PANTHER" id="PTHR39210">
    <property type="entry name" value="HEPARIN-SULFATE LYASE"/>
    <property type="match status" value="1"/>
</dbReference>
<dbReference type="Pfam" id="PF07940">
    <property type="entry name" value="Hepar_II_III_C"/>
    <property type="match status" value="1"/>
</dbReference>
<comment type="caution">
    <text evidence="7">The sequence shown here is derived from an EMBL/GenBank/DDBJ whole genome shotgun (WGS) entry which is preliminary data.</text>
</comment>
<keyword evidence="4" id="KW-0456">Lyase</keyword>
<dbReference type="InterPro" id="IPR012480">
    <property type="entry name" value="Hepar_II_III_C"/>
</dbReference>
<dbReference type="InterPro" id="IPR008929">
    <property type="entry name" value="Chondroitin_lyas"/>
</dbReference>
<feature type="domain" description="Heparinase II/III-like C-terminal" evidence="5">
    <location>
        <begin position="461"/>
        <end position="701"/>
    </location>
</feature>
<dbReference type="PANTHER" id="PTHR39210:SF1">
    <property type="entry name" value="HEPARIN-SULFATE LYASE"/>
    <property type="match status" value="1"/>
</dbReference>
<evidence type="ECO:0000259" key="6">
    <source>
        <dbReference type="Pfam" id="PF16889"/>
    </source>
</evidence>
<proteinExistence type="predicted"/>
<evidence type="ECO:0000256" key="1">
    <source>
        <dbReference type="ARBA" id="ARBA00004418"/>
    </source>
</evidence>
<evidence type="ECO:0000256" key="2">
    <source>
        <dbReference type="ARBA" id="ARBA00022729"/>
    </source>
</evidence>
<dbReference type="SUPFAM" id="SSF48230">
    <property type="entry name" value="Chondroitin AC/alginate lyase"/>
    <property type="match status" value="1"/>
</dbReference>
<dbReference type="Gene3D" id="2.70.98.70">
    <property type="match status" value="1"/>
</dbReference>
<evidence type="ECO:0000256" key="3">
    <source>
        <dbReference type="ARBA" id="ARBA00022764"/>
    </source>
</evidence>
<dbReference type="AlphaFoldDB" id="Q08ZY6"/>
<dbReference type="EMBL" id="AAMD01000066">
    <property type="protein sequence ID" value="EAU66044.1"/>
    <property type="molecule type" value="Genomic_DNA"/>
</dbReference>
<comment type="subcellular location">
    <subcellularLocation>
        <location evidence="1">Periplasm</location>
    </subcellularLocation>
</comment>
<evidence type="ECO:0000313" key="7">
    <source>
        <dbReference type="EMBL" id="EAU66044.1"/>
    </source>
</evidence>
<keyword evidence="3" id="KW-0574">Periplasm</keyword>
<keyword evidence="2" id="KW-0732">Signal</keyword>
<dbReference type="GO" id="GO:0042597">
    <property type="term" value="C:periplasmic space"/>
    <property type="evidence" value="ECO:0007669"/>
    <property type="project" value="UniProtKB-SubCell"/>
</dbReference>
<evidence type="ECO:0000259" key="5">
    <source>
        <dbReference type="Pfam" id="PF07940"/>
    </source>
</evidence>
<organism evidence="7 8">
    <name type="scientific">Stigmatella aurantiaca (strain DW4/3-1)</name>
    <dbReference type="NCBI Taxonomy" id="378806"/>
    <lineage>
        <taxon>Bacteria</taxon>
        <taxon>Pseudomonadati</taxon>
        <taxon>Myxococcota</taxon>
        <taxon>Myxococcia</taxon>
        <taxon>Myxococcales</taxon>
        <taxon>Cystobacterineae</taxon>
        <taxon>Archangiaceae</taxon>
        <taxon>Stigmatella</taxon>
    </lineage>
</organism>
<dbReference type="Proteomes" id="UP000032702">
    <property type="component" value="Unassembled WGS sequence"/>
</dbReference>
<dbReference type="Gene3D" id="1.50.10.100">
    <property type="entry name" value="Chondroitin AC/alginate lyase"/>
    <property type="match status" value="1"/>
</dbReference>
<dbReference type="Pfam" id="PF16889">
    <property type="entry name" value="Hepar_II_III_N"/>
    <property type="match status" value="1"/>
</dbReference>
<accession>Q08ZY6</accession>